<keyword evidence="5" id="KW-1185">Reference proteome</keyword>
<dbReference type="Gene3D" id="1.25.40.20">
    <property type="entry name" value="Ankyrin repeat-containing domain"/>
    <property type="match status" value="4"/>
</dbReference>
<feature type="repeat" description="ANK" evidence="3">
    <location>
        <begin position="1202"/>
        <end position="1234"/>
    </location>
</feature>
<accession>A0A6H5IAJ8</accession>
<evidence type="ECO:0000313" key="5">
    <source>
        <dbReference type="Proteomes" id="UP000479190"/>
    </source>
</evidence>
<dbReference type="PANTHER" id="PTHR24198">
    <property type="entry name" value="ANKYRIN REPEAT AND PROTEIN KINASE DOMAIN-CONTAINING PROTEIN"/>
    <property type="match status" value="1"/>
</dbReference>
<gene>
    <name evidence="4" type="ORF">TBRA_LOCUS6915</name>
</gene>
<evidence type="ECO:0000256" key="2">
    <source>
        <dbReference type="ARBA" id="ARBA00023043"/>
    </source>
</evidence>
<dbReference type="PROSITE" id="PS50297">
    <property type="entry name" value="ANK_REP_REGION"/>
    <property type="match status" value="7"/>
</dbReference>
<feature type="repeat" description="ANK" evidence="3">
    <location>
        <begin position="1387"/>
        <end position="1419"/>
    </location>
</feature>
<evidence type="ECO:0000256" key="3">
    <source>
        <dbReference type="PROSITE-ProRule" id="PRU00023"/>
    </source>
</evidence>
<organism evidence="4 5">
    <name type="scientific">Trichogramma brassicae</name>
    <dbReference type="NCBI Taxonomy" id="86971"/>
    <lineage>
        <taxon>Eukaryota</taxon>
        <taxon>Metazoa</taxon>
        <taxon>Ecdysozoa</taxon>
        <taxon>Arthropoda</taxon>
        <taxon>Hexapoda</taxon>
        <taxon>Insecta</taxon>
        <taxon>Pterygota</taxon>
        <taxon>Neoptera</taxon>
        <taxon>Endopterygota</taxon>
        <taxon>Hymenoptera</taxon>
        <taxon>Apocrita</taxon>
        <taxon>Proctotrupomorpha</taxon>
        <taxon>Chalcidoidea</taxon>
        <taxon>Trichogrammatidae</taxon>
        <taxon>Trichogramma</taxon>
    </lineage>
</organism>
<keyword evidence="1" id="KW-0677">Repeat</keyword>
<proteinExistence type="predicted"/>
<dbReference type="EMBL" id="CADCXV010000767">
    <property type="protein sequence ID" value="CAB0035017.1"/>
    <property type="molecule type" value="Genomic_DNA"/>
</dbReference>
<evidence type="ECO:0000313" key="4">
    <source>
        <dbReference type="EMBL" id="CAB0035017.1"/>
    </source>
</evidence>
<keyword evidence="2 3" id="KW-0040">ANK repeat</keyword>
<dbReference type="PROSITE" id="PS50088">
    <property type="entry name" value="ANK_REPEAT"/>
    <property type="match status" value="8"/>
</dbReference>
<feature type="non-terminal residue" evidence="4">
    <location>
        <position position="1614"/>
    </location>
</feature>
<feature type="repeat" description="ANK" evidence="3">
    <location>
        <begin position="45"/>
        <end position="77"/>
    </location>
</feature>
<evidence type="ECO:0000256" key="1">
    <source>
        <dbReference type="ARBA" id="ARBA00022737"/>
    </source>
</evidence>
<feature type="repeat" description="ANK" evidence="3">
    <location>
        <begin position="1310"/>
        <end position="1342"/>
    </location>
</feature>
<dbReference type="OrthoDB" id="21416at2759"/>
<sequence>MKRVDKLSKEFDMTQFHMACVANLGSLVWEFLSRGQNPNCLVPKTGDAPLHLALADGNVRVVELLIKNGANPNLANEQGSTPLHVICTRDNDDDESIDRFLKMCDDKSITLELDARDKLGRTPLQLAVVHSLPHAVDVLLARGADIASFEFPTAAYFVERFKSPSSSIASKLASVSRVLAVVRNLEKMGFKLDQSDALIIMNYFDWCRLLDKPADFEENWYQKEEFVGKAFSLVINSWLSLLDLIQLKPKDAENLVDYTDYCELSRSEEFSKLPVKYVEACVWHLCDTMSSGFFQRYALEPIREQMHQRVRIRCCEKILEQLRNQRTLRKTKNLTPLRACVCMCWWKQKARLAAHGACSRAGVLASRARLHRAYRIRQLVVRKDGGADLRTEALLTIMYTMGIKLGRHSHEYARSKNEKRVLFAEQRALDTTQETRIIRRHHQKDALEIAGEAKELLCESGIEDLITMNNNVNNSGNGNGGEYDKMKRVDKLSKEFDMTQFHMACVANLGSLVWEYLSRGQDPNCLVPKTGDAPLHLALADGNVRVVELLIKNGANPNLANEQGSTPLHVICTRDNDDDESIDRFLKMCDDKSITLELDARDKLGRTPLQLAVVHSLPHAVDVLLARGADIASFEFPTAAYFVERFKSPSSSIASKLASVSRVLAVVRNLEKTGFKLDQSDALIIMNYFDWCRLLDKPADFEENWYQKEEFVGKAFSLVINSWLSLLDLIQLKPKDAENLVDYTDYCELSRGGGFSKLPVKYVEACVWHLCDTMSSGFFQRYALEPIREQMHQRVRIRCCEKILKQLRNQRKTESSRSGARVYTACAESIDNFRTHNAATLVLASASIHRRRVAVAVAFRSAAAQNEDIIKCFYINRISRKALYLVSDDKSIGGPKSSRKWSTSMPGDHLSYMPKTSLILMRERRSASTPPIAFLMAHLAQVIVNASNDIFYNWIYNLDETGVQLCPKNGKLLGLKSEKNMYCISPGQDKPNITVLCCYGADGTGIATMIVYHFSRFPPKYIAASVPDEFVIGHSPSGWMTMDLYYKYIVNGFHKELVNRAIYLHDGRDVAFDENLGKSRGNIRWNIEDERVEFLRQLDPLINGWDGPLPDIADIFEWRGEVEYLLSDCIKIMEDNYYQAKRFIDFVIAIGYKNVPEINNDGKPLLRRTTPVHLATRRWFVNRDQIIRELFKIYQANYIDEYGQTHFHVACSYGFDDIVEKFLDLGQDPNCVTEKTGDSPLHLALSYFNVGLVKLLLRRGANPNRSNAQGLTPLHILCMRNGVDDNLLETFFKMCDDEHQTLKVNAKDKLGNTPLCTTLKSKNEKMAEFLLRRGSDPNLADESGSTALHIICKSNRFFHNEELLSKMFFKIIDENQQAVHIDAKDNLGRTPLQWAVANVMPHAVDVLLKRGADLSNFTFPDTNYFAKRYDCSYDVSFYGRFIYTSKTLAIVERLEGAGFELDQDVALRIAKFFAKHKMFQKKDLEKSWLDHEKFASRAKKITIKKNLSLYELIQLEPEEAVKLVTPKDYAKLATSRKFVNIPGQHRQECAEHLCEKVARRFFRRLALYPFWEKVIRYRLPLECCEMMLENLTNRDLCNIYLAANMSDGDSSSNK</sequence>
<dbReference type="InterPro" id="IPR002110">
    <property type="entry name" value="Ankyrin_rpt"/>
</dbReference>
<dbReference type="PRINTS" id="PR01415">
    <property type="entry name" value="ANKYRIN"/>
</dbReference>
<dbReference type="PANTHER" id="PTHR24198:SF165">
    <property type="entry name" value="ANKYRIN REPEAT-CONTAINING PROTEIN-RELATED"/>
    <property type="match status" value="1"/>
</dbReference>
<feature type="repeat" description="ANK" evidence="3">
    <location>
        <begin position="530"/>
        <end position="562"/>
    </location>
</feature>
<feature type="repeat" description="ANK" evidence="3">
    <location>
        <begin position="604"/>
        <end position="636"/>
    </location>
</feature>
<dbReference type="Proteomes" id="UP000479190">
    <property type="component" value="Unassembled WGS sequence"/>
</dbReference>
<feature type="repeat" description="ANK" evidence="3">
    <location>
        <begin position="119"/>
        <end position="151"/>
    </location>
</feature>
<protein>
    <submittedName>
        <fullName evidence="4">Uncharacterized protein</fullName>
    </submittedName>
</protein>
<dbReference type="SUPFAM" id="SSF48403">
    <property type="entry name" value="Ankyrin repeat"/>
    <property type="match status" value="3"/>
</dbReference>
<dbReference type="InterPro" id="IPR036770">
    <property type="entry name" value="Ankyrin_rpt-contain_sf"/>
</dbReference>
<dbReference type="Pfam" id="PF12796">
    <property type="entry name" value="Ank_2"/>
    <property type="match status" value="3"/>
</dbReference>
<feature type="repeat" description="ANK" evidence="3">
    <location>
        <begin position="1236"/>
        <end position="1268"/>
    </location>
</feature>
<name>A0A6H5IAJ8_9HYME</name>
<dbReference type="SMART" id="SM00248">
    <property type="entry name" value="ANK"/>
    <property type="match status" value="14"/>
</dbReference>
<reference evidence="4 5" key="1">
    <citation type="submission" date="2020-02" db="EMBL/GenBank/DDBJ databases">
        <authorList>
            <person name="Ferguson B K."/>
        </authorList>
    </citation>
    <scope>NUCLEOTIDE SEQUENCE [LARGE SCALE GENOMIC DNA]</scope>
</reference>